<sequence length="300" mass="33965">MGCSHGQSPATMRSTLIQGQTAQLLPIHGHPLQLPLFSLPSQSFSFWIRDEDSGYNKNLFCIPKHYEEDLERVFIPHGLILDRTERLARDIMQDMGSHHIVALCVLKGGYKFFADLLDHIKALNQNGDKSVPVTVDFVRIKSYCNESPAEKISFIGEELSTLSGKDIIETGRTMKALLSKLKDKKPRMVKVVSLLVKRTCQSPGYRPDYTGFEISDQFVVGYALDYNEYFRDLNVSTCTFLHCQVSGTQQEDLLLLRASQQLQNLQLQLETSNKGAKPFLRCRVGNAVKVHEKCLCFTFL</sequence>
<evidence type="ECO:0000256" key="5">
    <source>
        <dbReference type="ARBA" id="ARBA00022099"/>
    </source>
</evidence>
<name>A0A8C0UEY8_CYACU</name>
<evidence type="ECO:0000313" key="13">
    <source>
        <dbReference type="Ensembl" id="ENSCCEP00000006252.1"/>
    </source>
</evidence>
<evidence type="ECO:0000256" key="11">
    <source>
        <dbReference type="ARBA" id="ARBA00049402"/>
    </source>
</evidence>
<reference evidence="13" key="2">
    <citation type="submission" date="2025-09" db="UniProtKB">
        <authorList>
            <consortium name="Ensembl"/>
        </authorList>
    </citation>
    <scope>IDENTIFICATION</scope>
</reference>
<dbReference type="GO" id="GO:0006178">
    <property type="term" value="P:guanine salvage"/>
    <property type="evidence" value="ECO:0007669"/>
    <property type="project" value="TreeGrafter"/>
</dbReference>
<reference evidence="13" key="1">
    <citation type="submission" date="2025-08" db="UniProtKB">
        <authorList>
            <consortium name="Ensembl"/>
        </authorList>
    </citation>
    <scope>IDENTIFICATION</scope>
</reference>
<evidence type="ECO:0000256" key="3">
    <source>
        <dbReference type="ARBA" id="ARBA00004669"/>
    </source>
</evidence>
<dbReference type="EC" id="2.4.2.8" evidence="4"/>
<protein>
    <recommendedName>
        <fullName evidence="5">Hypoxanthine-guanine phosphoribosyltransferase</fullName>
        <ecNumber evidence="4">2.4.2.8</ecNumber>
    </recommendedName>
</protein>
<feature type="domain" description="Phosphoribosyltransferase" evidence="12">
    <location>
        <begin position="79"/>
        <end position="226"/>
    </location>
</feature>
<keyword evidence="8" id="KW-0808">Transferase</keyword>
<dbReference type="InterPro" id="IPR050408">
    <property type="entry name" value="HGPRT"/>
</dbReference>
<dbReference type="Proteomes" id="UP000694410">
    <property type="component" value="Unplaced"/>
</dbReference>
<evidence type="ECO:0000256" key="9">
    <source>
        <dbReference type="ARBA" id="ARBA00022726"/>
    </source>
</evidence>
<dbReference type="Ensembl" id="ENSCCET00000010173.1">
    <property type="protein sequence ID" value="ENSCCEP00000006252.1"/>
    <property type="gene ID" value="ENSCCEG00000006741.1"/>
</dbReference>
<dbReference type="FunFam" id="3.40.50.2020:FF:000053">
    <property type="entry name" value="Hypoxanthine phosphoribosyltransferase"/>
    <property type="match status" value="1"/>
</dbReference>
<dbReference type="PANTHER" id="PTHR43340">
    <property type="entry name" value="HYPOXANTHINE-GUANINE PHOSPHORIBOSYLTRANSFERASE"/>
    <property type="match status" value="1"/>
</dbReference>
<organism evidence="13 14">
    <name type="scientific">Cyanistes caeruleus</name>
    <name type="common">Eurasian blue tit</name>
    <name type="synonym">Parus caeruleus</name>
    <dbReference type="NCBI Taxonomy" id="156563"/>
    <lineage>
        <taxon>Eukaryota</taxon>
        <taxon>Metazoa</taxon>
        <taxon>Chordata</taxon>
        <taxon>Craniata</taxon>
        <taxon>Vertebrata</taxon>
        <taxon>Euteleostomi</taxon>
        <taxon>Archelosauria</taxon>
        <taxon>Archosauria</taxon>
        <taxon>Dinosauria</taxon>
        <taxon>Saurischia</taxon>
        <taxon>Theropoda</taxon>
        <taxon>Coelurosauria</taxon>
        <taxon>Aves</taxon>
        <taxon>Neognathae</taxon>
        <taxon>Neoaves</taxon>
        <taxon>Telluraves</taxon>
        <taxon>Australaves</taxon>
        <taxon>Passeriformes</taxon>
        <taxon>Paridae</taxon>
        <taxon>Cyanistes</taxon>
    </lineage>
</organism>
<comment type="catalytic activity">
    <reaction evidence="10">
        <text>GMP + diphosphate = guanine + 5-phospho-alpha-D-ribose 1-diphosphate</text>
        <dbReference type="Rhea" id="RHEA:25424"/>
        <dbReference type="ChEBI" id="CHEBI:16235"/>
        <dbReference type="ChEBI" id="CHEBI:33019"/>
        <dbReference type="ChEBI" id="CHEBI:58017"/>
        <dbReference type="ChEBI" id="CHEBI:58115"/>
        <dbReference type="EC" id="2.4.2.8"/>
    </reaction>
    <physiologicalReaction direction="right-to-left" evidence="10">
        <dbReference type="Rhea" id="RHEA:25426"/>
    </physiologicalReaction>
</comment>
<comment type="cofactor">
    <cofactor evidence="1">
        <name>Mg(2+)</name>
        <dbReference type="ChEBI" id="CHEBI:18420"/>
    </cofactor>
</comment>
<comment type="catalytic activity">
    <reaction evidence="11">
        <text>IMP + diphosphate = hypoxanthine + 5-phospho-alpha-D-ribose 1-diphosphate</text>
        <dbReference type="Rhea" id="RHEA:17973"/>
        <dbReference type="ChEBI" id="CHEBI:17368"/>
        <dbReference type="ChEBI" id="CHEBI:33019"/>
        <dbReference type="ChEBI" id="CHEBI:58017"/>
        <dbReference type="ChEBI" id="CHEBI:58053"/>
        <dbReference type="EC" id="2.4.2.8"/>
    </reaction>
    <physiologicalReaction direction="right-to-left" evidence="11">
        <dbReference type="Rhea" id="RHEA:17975"/>
    </physiologicalReaction>
</comment>
<dbReference type="PANTHER" id="PTHR43340:SF6">
    <property type="entry name" value="HYPOXANTHINE-GUANINE PHOSPHORIBOSYLTRANSFERASE"/>
    <property type="match status" value="1"/>
</dbReference>
<dbReference type="Pfam" id="PF00156">
    <property type="entry name" value="Pribosyltran"/>
    <property type="match status" value="1"/>
</dbReference>
<evidence type="ECO:0000259" key="12">
    <source>
        <dbReference type="Pfam" id="PF00156"/>
    </source>
</evidence>
<dbReference type="GO" id="GO:0000287">
    <property type="term" value="F:magnesium ion binding"/>
    <property type="evidence" value="ECO:0007669"/>
    <property type="project" value="TreeGrafter"/>
</dbReference>
<dbReference type="SUPFAM" id="SSF53271">
    <property type="entry name" value="PRTase-like"/>
    <property type="match status" value="1"/>
</dbReference>
<gene>
    <name evidence="13" type="primary">LOC111922339</name>
</gene>
<accession>A0A8C0UEY8</accession>
<evidence type="ECO:0000256" key="1">
    <source>
        <dbReference type="ARBA" id="ARBA00001946"/>
    </source>
</evidence>
<comment type="subcellular location">
    <subcellularLocation>
        <location evidence="2">Cytoplasm</location>
    </subcellularLocation>
</comment>
<dbReference type="GO" id="GO:0005829">
    <property type="term" value="C:cytosol"/>
    <property type="evidence" value="ECO:0007669"/>
    <property type="project" value="TreeGrafter"/>
</dbReference>
<evidence type="ECO:0000256" key="6">
    <source>
        <dbReference type="ARBA" id="ARBA00022490"/>
    </source>
</evidence>
<proteinExistence type="predicted"/>
<keyword evidence="9" id="KW-0660">Purine salvage</keyword>
<dbReference type="GO" id="GO:0032264">
    <property type="term" value="P:IMP salvage"/>
    <property type="evidence" value="ECO:0007669"/>
    <property type="project" value="TreeGrafter"/>
</dbReference>
<keyword evidence="7" id="KW-0328">Glycosyltransferase</keyword>
<dbReference type="InterPro" id="IPR000836">
    <property type="entry name" value="PRTase_dom"/>
</dbReference>
<comment type="pathway">
    <text evidence="3">Purine metabolism; IMP biosynthesis via salvage pathway; IMP from hypoxanthine: step 1/1.</text>
</comment>
<dbReference type="AlphaFoldDB" id="A0A8C0UEY8"/>
<keyword evidence="14" id="KW-1185">Reference proteome</keyword>
<evidence type="ECO:0000256" key="4">
    <source>
        <dbReference type="ARBA" id="ARBA00011895"/>
    </source>
</evidence>
<keyword evidence="6" id="KW-0963">Cytoplasm</keyword>
<evidence type="ECO:0000256" key="10">
    <source>
        <dbReference type="ARBA" id="ARBA00048811"/>
    </source>
</evidence>
<evidence type="ECO:0000256" key="8">
    <source>
        <dbReference type="ARBA" id="ARBA00022679"/>
    </source>
</evidence>
<evidence type="ECO:0000256" key="2">
    <source>
        <dbReference type="ARBA" id="ARBA00004496"/>
    </source>
</evidence>
<dbReference type="GO" id="GO:0006166">
    <property type="term" value="P:purine ribonucleoside salvage"/>
    <property type="evidence" value="ECO:0007669"/>
    <property type="project" value="UniProtKB-KW"/>
</dbReference>
<evidence type="ECO:0000313" key="14">
    <source>
        <dbReference type="Proteomes" id="UP000694410"/>
    </source>
</evidence>
<dbReference type="Gene3D" id="3.40.50.2020">
    <property type="match status" value="1"/>
</dbReference>
<dbReference type="GO" id="GO:0032263">
    <property type="term" value="P:GMP salvage"/>
    <property type="evidence" value="ECO:0007669"/>
    <property type="project" value="TreeGrafter"/>
</dbReference>
<dbReference type="CDD" id="cd06223">
    <property type="entry name" value="PRTases_typeI"/>
    <property type="match status" value="1"/>
</dbReference>
<dbReference type="GO" id="GO:0046100">
    <property type="term" value="P:hypoxanthine metabolic process"/>
    <property type="evidence" value="ECO:0007669"/>
    <property type="project" value="TreeGrafter"/>
</dbReference>
<dbReference type="InterPro" id="IPR029057">
    <property type="entry name" value="PRTase-like"/>
</dbReference>
<dbReference type="GO" id="GO:0004422">
    <property type="term" value="F:hypoxanthine phosphoribosyltransferase activity"/>
    <property type="evidence" value="ECO:0007669"/>
    <property type="project" value="TreeGrafter"/>
</dbReference>
<evidence type="ECO:0000256" key="7">
    <source>
        <dbReference type="ARBA" id="ARBA00022676"/>
    </source>
</evidence>